<feature type="region of interest" description="Disordered" evidence="6">
    <location>
        <begin position="232"/>
        <end position="253"/>
    </location>
</feature>
<evidence type="ECO:0000256" key="3">
    <source>
        <dbReference type="ARBA" id="ARBA00022989"/>
    </source>
</evidence>
<comment type="similarity">
    <text evidence="5">Belongs to the SAT4 family.</text>
</comment>
<comment type="caution">
    <text evidence="9">The sequence shown here is derived from an EMBL/GenBank/DDBJ whole genome shotgun (WGS) entry which is preliminary data.</text>
</comment>
<feature type="domain" description="Rhodopsin" evidence="8">
    <location>
        <begin position="24"/>
        <end position="132"/>
    </location>
</feature>
<feature type="compositionally biased region" description="Basic and acidic residues" evidence="6">
    <location>
        <begin position="235"/>
        <end position="247"/>
    </location>
</feature>
<dbReference type="PANTHER" id="PTHR33048:SF47">
    <property type="entry name" value="INTEGRAL MEMBRANE PROTEIN-RELATED"/>
    <property type="match status" value="1"/>
</dbReference>
<gene>
    <name evidence="9" type="ORF">FEQUK3_LOCUS11691</name>
</gene>
<comment type="subcellular location">
    <subcellularLocation>
        <location evidence="1">Membrane</location>
        <topology evidence="1">Multi-pass membrane protein</topology>
    </subcellularLocation>
</comment>
<dbReference type="EMBL" id="CAJSTJ010000195">
    <property type="protein sequence ID" value="CAG7565992.1"/>
    <property type="molecule type" value="Genomic_DNA"/>
</dbReference>
<dbReference type="AlphaFoldDB" id="A0A8J2IZX4"/>
<name>A0A8J2IZX4_FUSEQ</name>
<evidence type="ECO:0000259" key="8">
    <source>
        <dbReference type="Pfam" id="PF20684"/>
    </source>
</evidence>
<evidence type="ECO:0000256" key="6">
    <source>
        <dbReference type="SAM" id="MobiDB-lite"/>
    </source>
</evidence>
<keyword evidence="4 7" id="KW-0472">Membrane</keyword>
<evidence type="ECO:0000256" key="7">
    <source>
        <dbReference type="SAM" id="Phobius"/>
    </source>
</evidence>
<evidence type="ECO:0000313" key="9">
    <source>
        <dbReference type="EMBL" id="CAG7565992.1"/>
    </source>
</evidence>
<sequence length="276" mass="30066">MSSLPEPPPGLDLNETKVPALVSGFVVTWVFGAITVVTVRGGFGRHLWAAPENGLEVYFQGLFAAECLYTLSIVFVKLSILALYCRIFGSQNSTRIPVWILSGIVIAWGNAVILVTTFQCWPVSAFWLRFSPSAGEMTFQCPVDVRISGAWNLDPTTAHWKEYCTLGLDVTRLFSEEMMWTGIEVNVGIVCGKSAYLPSLKPIFYLALYGTAHHSTPRTTGGCRSGIITIGGSGDPRKSGKGVRLETPDDEAGSSTSIGLLPAIANFMKIHILFRR</sequence>
<dbReference type="Proteomes" id="UP000693738">
    <property type="component" value="Unassembled WGS sequence"/>
</dbReference>
<evidence type="ECO:0000313" key="10">
    <source>
        <dbReference type="Proteomes" id="UP000693738"/>
    </source>
</evidence>
<feature type="transmembrane region" description="Helical" evidence="7">
    <location>
        <begin position="20"/>
        <end position="43"/>
    </location>
</feature>
<keyword evidence="3 7" id="KW-1133">Transmembrane helix</keyword>
<feature type="transmembrane region" description="Helical" evidence="7">
    <location>
        <begin position="63"/>
        <end position="84"/>
    </location>
</feature>
<protein>
    <recommendedName>
        <fullName evidence="8">Rhodopsin domain-containing protein</fullName>
    </recommendedName>
</protein>
<evidence type="ECO:0000256" key="4">
    <source>
        <dbReference type="ARBA" id="ARBA00023136"/>
    </source>
</evidence>
<dbReference type="InterPro" id="IPR052337">
    <property type="entry name" value="SAT4-like"/>
</dbReference>
<evidence type="ECO:0000256" key="2">
    <source>
        <dbReference type="ARBA" id="ARBA00022692"/>
    </source>
</evidence>
<accession>A0A8J2IZX4</accession>
<dbReference type="Pfam" id="PF20684">
    <property type="entry name" value="Fung_rhodopsin"/>
    <property type="match status" value="1"/>
</dbReference>
<keyword evidence="2 7" id="KW-0812">Transmembrane</keyword>
<dbReference type="GO" id="GO:0016020">
    <property type="term" value="C:membrane"/>
    <property type="evidence" value="ECO:0007669"/>
    <property type="project" value="UniProtKB-SubCell"/>
</dbReference>
<dbReference type="InterPro" id="IPR049326">
    <property type="entry name" value="Rhodopsin_dom_fungi"/>
</dbReference>
<feature type="transmembrane region" description="Helical" evidence="7">
    <location>
        <begin position="96"/>
        <end position="121"/>
    </location>
</feature>
<proteinExistence type="inferred from homology"/>
<organism evidence="9 10">
    <name type="scientific">Fusarium equiseti</name>
    <name type="common">Fusarium scirpi</name>
    <dbReference type="NCBI Taxonomy" id="61235"/>
    <lineage>
        <taxon>Eukaryota</taxon>
        <taxon>Fungi</taxon>
        <taxon>Dikarya</taxon>
        <taxon>Ascomycota</taxon>
        <taxon>Pezizomycotina</taxon>
        <taxon>Sordariomycetes</taxon>
        <taxon>Hypocreomycetidae</taxon>
        <taxon>Hypocreales</taxon>
        <taxon>Nectriaceae</taxon>
        <taxon>Fusarium</taxon>
        <taxon>Fusarium incarnatum-equiseti species complex</taxon>
    </lineage>
</organism>
<evidence type="ECO:0000256" key="5">
    <source>
        <dbReference type="ARBA" id="ARBA00038359"/>
    </source>
</evidence>
<reference evidence="9" key="1">
    <citation type="submission" date="2021-05" db="EMBL/GenBank/DDBJ databases">
        <authorList>
            <person name="Khan N."/>
        </authorList>
    </citation>
    <scope>NUCLEOTIDE SEQUENCE</scope>
</reference>
<evidence type="ECO:0000256" key="1">
    <source>
        <dbReference type="ARBA" id="ARBA00004141"/>
    </source>
</evidence>
<dbReference type="PANTHER" id="PTHR33048">
    <property type="entry name" value="PTH11-LIKE INTEGRAL MEMBRANE PROTEIN (AFU_ORTHOLOGUE AFUA_5G11245)"/>
    <property type="match status" value="1"/>
</dbReference>